<keyword evidence="2" id="KW-0677">Repeat</keyword>
<evidence type="ECO:0000256" key="1">
    <source>
        <dbReference type="ARBA" id="ARBA00004123"/>
    </source>
</evidence>
<dbReference type="GO" id="GO:0003677">
    <property type="term" value="F:DNA binding"/>
    <property type="evidence" value="ECO:0007669"/>
    <property type="project" value="UniProtKB-KW"/>
</dbReference>
<evidence type="ECO:0000256" key="3">
    <source>
        <dbReference type="ARBA" id="ARBA00023015"/>
    </source>
</evidence>
<keyword evidence="6" id="KW-0539">Nucleus</keyword>
<dbReference type="AlphaFoldDB" id="A0A804PWD9"/>
<dbReference type="PANTHER" id="PTHR47995">
    <property type="entry name" value="TRANSCRIPTION FACTOR MYB33-RELATED"/>
    <property type="match status" value="1"/>
</dbReference>
<sequence length="158" mass="18455">MVQQNVRLNRCGKRCCRWTNHLRPNLKKEPFNAEEEEKTIKFHIWWGSKWAMMASHLSVPLNMRVVLKLKLQTYVQEPTNNTSLGGAGFLNANLKDQSHLNRQEPRNETSPEAGFLNANLEEQSHLNWHLQEPEPWANGDKCFDQWFDPCHMPDFLGS</sequence>
<reference evidence="7" key="3">
    <citation type="submission" date="2021-05" db="UniProtKB">
        <authorList>
            <consortium name="EnsemblPlants"/>
        </authorList>
    </citation>
    <scope>IDENTIFICATION</scope>
    <source>
        <strain evidence="7">cv. B73</strain>
    </source>
</reference>
<dbReference type="InParanoid" id="A0A804PWD9"/>
<keyword evidence="5" id="KW-0804">Transcription</keyword>
<evidence type="ECO:0000256" key="4">
    <source>
        <dbReference type="ARBA" id="ARBA00023125"/>
    </source>
</evidence>
<evidence type="ECO:0000313" key="7">
    <source>
        <dbReference type="EnsemblPlants" id="Zm00001eb276640_P001"/>
    </source>
</evidence>
<dbReference type="GO" id="GO:0005634">
    <property type="term" value="C:nucleus"/>
    <property type="evidence" value="ECO:0007669"/>
    <property type="project" value="UniProtKB-SubCell"/>
</dbReference>
<dbReference type="SUPFAM" id="SSF46689">
    <property type="entry name" value="Homeodomain-like"/>
    <property type="match status" value="1"/>
</dbReference>
<dbReference type="Gramene" id="Zm00001eb276640_T001">
    <property type="protein sequence ID" value="Zm00001eb276640_P001"/>
    <property type="gene ID" value="Zm00001eb276640"/>
</dbReference>
<keyword evidence="8" id="KW-1185">Reference proteome</keyword>
<evidence type="ECO:0000256" key="2">
    <source>
        <dbReference type="ARBA" id="ARBA00022737"/>
    </source>
</evidence>
<dbReference type="InterPro" id="IPR009057">
    <property type="entry name" value="Homeodomain-like_sf"/>
</dbReference>
<proteinExistence type="predicted"/>
<dbReference type="PANTHER" id="PTHR47995:SF18">
    <property type="entry name" value="TRANSCRIPTION FACTOR MYB65"/>
    <property type="match status" value="1"/>
</dbReference>
<evidence type="ECO:0000313" key="8">
    <source>
        <dbReference type="Proteomes" id="UP000007305"/>
    </source>
</evidence>
<reference evidence="7" key="2">
    <citation type="submission" date="2019-07" db="EMBL/GenBank/DDBJ databases">
        <authorList>
            <person name="Seetharam A."/>
            <person name="Woodhouse M."/>
            <person name="Cannon E."/>
        </authorList>
    </citation>
    <scope>NUCLEOTIDE SEQUENCE [LARGE SCALE GENOMIC DNA]</scope>
    <source>
        <strain evidence="7">cv. B73</strain>
    </source>
</reference>
<evidence type="ECO:0000256" key="5">
    <source>
        <dbReference type="ARBA" id="ARBA00023163"/>
    </source>
</evidence>
<organism evidence="7 8">
    <name type="scientific">Zea mays</name>
    <name type="common">Maize</name>
    <dbReference type="NCBI Taxonomy" id="4577"/>
    <lineage>
        <taxon>Eukaryota</taxon>
        <taxon>Viridiplantae</taxon>
        <taxon>Streptophyta</taxon>
        <taxon>Embryophyta</taxon>
        <taxon>Tracheophyta</taxon>
        <taxon>Spermatophyta</taxon>
        <taxon>Magnoliopsida</taxon>
        <taxon>Liliopsida</taxon>
        <taxon>Poales</taxon>
        <taxon>Poaceae</taxon>
        <taxon>PACMAD clade</taxon>
        <taxon>Panicoideae</taxon>
        <taxon>Andropogonodae</taxon>
        <taxon>Andropogoneae</taxon>
        <taxon>Tripsacinae</taxon>
        <taxon>Zea</taxon>
    </lineage>
</organism>
<keyword evidence="4" id="KW-0238">DNA-binding</keyword>
<comment type="subcellular location">
    <subcellularLocation>
        <location evidence="1">Nucleus</location>
    </subcellularLocation>
</comment>
<accession>A0A804PWD9</accession>
<reference evidence="8" key="1">
    <citation type="journal article" date="2009" name="Science">
        <title>The B73 maize genome: complexity, diversity, and dynamics.</title>
        <authorList>
            <person name="Schnable P.S."/>
            <person name="Ware D."/>
            <person name="Fulton R.S."/>
            <person name="Stein J.C."/>
            <person name="Wei F."/>
            <person name="Pasternak S."/>
            <person name="Liang C."/>
            <person name="Zhang J."/>
            <person name="Fulton L."/>
            <person name="Graves T.A."/>
            <person name="Minx P."/>
            <person name="Reily A.D."/>
            <person name="Courtney L."/>
            <person name="Kruchowski S.S."/>
            <person name="Tomlinson C."/>
            <person name="Strong C."/>
            <person name="Delehaunty K."/>
            <person name="Fronick C."/>
            <person name="Courtney B."/>
            <person name="Rock S.M."/>
            <person name="Belter E."/>
            <person name="Du F."/>
            <person name="Kim K."/>
            <person name="Abbott R.M."/>
            <person name="Cotton M."/>
            <person name="Levy A."/>
            <person name="Marchetto P."/>
            <person name="Ochoa K."/>
            <person name="Jackson S.M."/>
            <person name="Gillam B."/>
            <person name="Chen W."/>
            <person name="Yan L."/>
            <person name="Higginbotham J."/>
            <person name="Cardenas M."/>
            <person name="Waligorski J."/>
            <person name="Applebaum E."/>
            <person name="Phelps L."/>
            <person name="Falcone J."/>
            <person name="Kanchi K."/>
            <person name="Thane T."/>
            <person name="Scimone A."/>
            <person name="Thane N."/>
            <person name="Henke J."/>
            <person name="Wang T."/>
            <person name="Ruppert J."/>
            <person name="Shah N."/>
            <person name="Rotter K."/>
            <person name="Hodges J."/>
            <person name="Ingenthron E."/>
            <person name="Cordes M."/>
            <person name="Kohlberg S."/>
            <person name="Sgro J."/>
            <person name="Delgado B."/>
            <person name="Mead K."/>
            <person name="Chinwalla A."/>
            <person name="Leonard S."/>
            <person name="Crouse K."/>
            <person name="Collura K."/>
            <person name="Kudrna D."/>
            <person name="Currie J."/>
            <person name="He R."/>
            <person name="Angelova A."/>
            <person name="Rajasekar S."/>
            <person name="Mueller T."/>
            <person name="Lomeli R."/>
            <person name="Scara G."/>
            <person name="Ko A."/>
            <person name="Delaney K."/>
            <person name="Wissotski M."/>
            <person name="Lopez G."/>
            <person name="Campos D."/>
            <person name="Braidotti M."/>
            <person name="Ashley E."/>
            <person name="Golser W."/>
            <person name="Kim H."/>
            <person name="Lee S."/>
            <person name="Lin J."/>
            <person name="Dujmic Z."/>
            <person name="Kim W."/>
            <person name="Talag J."/>
            <person name="Zuccolo A."/>
            <person name="Fan C."/>
            <person name="Sebastian A."/>
            <person name="Kramer M."/>
            <person name="Spiegel L."/>
            <person name="Nascimento L."/>
            <person name="Zutavern T."/>
            <person name="Miller B."/>
            <person name="Ambroise C."/>
            <person name="Muller S."/>
            <person name="Spooner W."/>
            <person name="Narechania A."/>
            <person name="Ren L."/>
            <person name="Wei S."/>
            <person name="Kumari S."/>
            <person name="Faga B."/>
            <person name="Levy M.J."/>
            <person name="McMahan L."/>
            <person name="Van Buren P."/>
            <person name="Vaughn M.W."/>
            <person name="Ying K."/>
            <person name="Yeh C.-T."/>
            <person name="Emrich S.J."/>
            <person name="Jia Y."/>
            <person name="Kalyanaraman A."/>
            <person name="Hsia A.-P."/>
            <person name="Barbazuk W.B."/>
            <person name="Baucom R.S."/>
            <person name="Brutnell T.P."/>
            <person name="Carpita N.C."/>
            <person name="Chaparro C."/>
            <person name="Chia J.-M."/>
            <person name="Deragon J.-M."/>
            <person name="Estill J.C."/>
            <person name="Fu Y."/>
            <person name="Jeddeloh J.A."/>
            <person name="Han Y."/>
            <person name="Lee H."/>
            <person name="Li P."/>
            <person name="Lisch D.R."/>
            <person name="Liu S."/>
            <person name="Liu Z."/>
            <person name="Nagel D.H."/>
            <person name="McCann M.C."/>
            <person name="SanMiguel P."/>
            <person name="Myers A.M."/>
            <person name="Nettleton D."/>
            <person name="Nguyen J."/>
            <person name="Penning B.W."/>
            <person name="Ponnala L."/>
            <person name="Schneider K.L."/>
            <person name="Schwartz D.C."/>
            <person name="Sharma A."/>
            <person name="Soderlund C."/>
            <person name="Springer N.M."/>
            <person name="Sun Q."/>
            <person name="Wang H."/>
            <person name="Waterman M."/>
            <person name="Westerman R."/>
            <person name="Wolfgruber T.K."/>
            <person name="Yang L."/>
            <person name="Yu Y."/>
            <person name="Zhang L."/>
            <person name="Zhou S."/>
            <person name="Zhu Q."/>
            <person name="Bennetzen J.L."/>
            <person name="Dawe R.K."/>
            <person name="Jiang J."/>
            <person name="Jiang N."/>
            <person name="Presting G.G."/>
            <person name="Wessler S.R."/>
            <person name="Aluru S."/>
            <person name="Martienssen R.A."/>
            <person name="Clifton S.W."/>
            <person name="McCombie W.R."/>
            <person name="Wing R.A."/>
            <person name="Wilson R.K."/>
        </authorList>
    </citation>
    <scope>NUCLEOTIDE SEQUENCE [LARGE SCALE GENOMIC DNA]</scope>
    <source>
        <strain evidence="8">cv. B73</strain>
    </source>
</reference>
<protein>
    <submittedName>
        <fullName evidence="7">Uncharacterized protein</fullName>
    </submittedName>
</protein>
<evidence type="ECO:0000256" key="6">
    <source>
        <dbReference type="ARBA" id="ARBA00023242"/>
    </source>
</evidence>
<dbReference type="EnsemblPlants" id="Zm00001eb276640_T001">
    <property type="protein sequence ID" value="Zm00001eb276640_P001"/>
    <property type="gene ID" value="Zm00001eb276640"/>
</dbReference>
<name>A0A804PWD9_MAIZE</name>
<dbReference type="Proteomes" id="UP000007305">
    <property type="component" value="Chromosome 6"/>
</dbReference>
<keyword evidence="3" id="KW-0805">Transcription regulation</keyword>